<evidence type="ECO:0000256" key="7">
    <source>
        <dbReference type="SAM" id="MobiDB-lite"/>
    </source>
</evidence>
<proteinExistence type="predicted"/>
<evidence type="ECO:0000256" key="1">
    <source>
        <dbReference type="ARBA" id="ARBA00022722"/>
    </source>
</evidence>
<sequence length="264" mass="30379">MSLVSYSSSEEEEPVKRSNEVSDLSHDETKRQKIHKVDLPPLPSSILPPTSKGQKQTDHSALYEGRVRNVPFVEGIWPVHVYIEVHLPEDVEASMTNMIQSLQSNLKDASPIYSDFTHPSPFSKDAAERKGKTLHFGGLRARPFYAQHDILHISLSKCAYLQTHRLDRFVERVRQALGHSERFDLAFSSLTHFDNEQKTRSFLSLEVGFGYQKLLNMVKTVDNIMVDFKQPKFYKLGSMPALPGVWIAQPWNERTKWWQTKQIV</sequence>
<dbReference type="GO" id="GO:0000175">
    <property type="term" value="F:3'-5'-RNA exonuclease activity"/>
    <property type="evidence" value="ECO:0007669"/>
    <property type="project" value="TreeGrafter"/>
</dbReference>
<evidence type="ECO:0000256" key="6">
    <source>
        <dbReference type="ARBA" id="ARBA00030030"/>
    </source>
</evidence>
<dbReference type="OrthoDB" id="49151at2759"/>
<reference evidence="8 9" key="1">
    <citation type="journal article" date="2017" name="Mycologia">
        <title>Bifiguratus adelaidae, gen. et sp. nov., a new member of Mucoromycotina in endophytic and soil-dwelling habitats.</title>
        <authorList>
            <person name="Torres-Cruz T.J."/>
            <person name="Billingsley Tobias T.L."/>
            <person name="Almatruk M."/>
            <person name="Hesse C."/>
            <person name="Kuske C.R."/>
            <person name="Desiro A."/>
            <person name="Benucci G.M."/>
            <person name="Bonito G."/>
            <person name="Stajich J.E."/>
            <person name="Dunlap C."/>
            <person name="Arnold A.E."/>
            <person name="Porras-Alfaro A."/>
        </authorList>
    </citation>
    <scope>NUCLEOTIDE SEQUENCE [LARGE SCALE GENOMIC DNA]</scope>
    <source>
        <strain evidence="8 9">AZ0501</strain>
    </source>
</reference>
<protein>
    <recommendedName>
        <fullName evidence="5">U6 snRNA phosphodiesterase 1</fullName>
    </recommendedName>
    <alternativeName>
        <fullName evidence="6">3'-5' RNA exonuclease USB1</fullName>
    </alternativeName>
</protein>
<feature type="region of interest" description="Disordered" evidence="7">
    <location>
        <begin position="1"/>
        <end position="59"/>
    </location>
</feature>
<keyword evidence="4" id="KW-0539">Nucleus</keyword>
<evidence type="ECO:0000313" key="8">
    <source>
        <dbReference type="EMBL" id="OZJ02793.1"/>
    </source>
</evidence>
<dbReference type="AlphaFoldDB" id="A0A261XWQ8"/>
<organism evidence="8 9">
    <name type="scientific">Bifiguratus adelaidae</name>
    <dbReference type="NCBI Taxonomy" id="1938954"/>
    <lineage>
        <taxon>Eukaryota</taxon>
        <taxon>Fungi</taxon>
        <taxon>Fungi incertae sedis</taxon>
        <taxon>Mucoromycota</taxon>
        <taxon>Mucoromycotina</taxon>
        <taxon>Endogonomycetes</taxon>
        <taxon>Endogonales</taxon>
        <taxon>Endogonales incertae sedis</taxon>
        <taxon>Bifiguratus</taxon>
    </lineage>
</organism>
<dbReference type="PANTHER" id="PTHR13522:SF3">
    <property type="entry name" value="U6 SNRNA PHOSPHODIESTERASE 1"/>
    <property type="match status" value="1"/>
</dbReference>
<keyword evidence="3" id="KW-0456">Lyase</keyword>
<keyword evidence="2" id="KW-0378">Hydrolase</keyword>
<evidence type="ECO:0000256" key="4">
    <source>
        <dbReference type="ARBA" id="ARBA00023242"/>
    </source>
</evidence>
<keyword evidence="9" id="KW-1185">Reference proteome</keyword>
<dbReference type="GO" id="GO:0005634">
    <property type="term" value="C:nucleus"/>
    <property type="evidence" value="ECO:0007669"/>
    <property type="project" value="TreeGrafter"/>
</dbReference>
<comment type="caution">
    <text evidence="8">The sequence shown here is derived from an EMBL/GenBank/DDBJ whole genome shotgun (WGS) entry which is preliminary data.</text>
</comment>
<feature type="compositionally biased region" description="Basic and acidic residues" evidence="7">
    <location>
        <begin position="14"/>
        <end position="38"/>
    </location>
</feature>
<evidence type="ECO:0000256" key="5">
    <source>
        <dbReference type="ARBA" id="ARBA00029543"/>
    </source>
</evidence>
<dbReference type="Pfam" id="PF09749">
    <property type="entry name" value="HVSL"/>
    <property type="match status" value="1"/>
</dbReference>
<dbReference type="Proteomes" id="UP000242875">
    <property type="component" value="Unassembled WGS sequence"/>
</dbReference>
<dbReference type="InterPro" id="IPR027521">
    <property type="entry name" value="Usb1"/>
</dbReference>
<evidence type="ECO:0000256" key="3">
    <source>
        <dbReference type="ARBA" id="ARBA00023239"/>
    </source>
</evidence>
<keyword evidence="1" id="KW-0540">Nuclease</keyword>
<evidence type="ECO:0000256" key="2">
    <source>
        <dbReference type="ARBA" id="ARBA00022801"/>
    </source>
</evidence>
<dbReference type="GO" id="GO:0016829">
    <property type="term" value="F:lyase activity"/>
    <property type="evidence" value="ECO:0007669"/>
    <property type="project" value="UniProtKB-KW"/>
</dbReference>
<dbReference type="EMBL" id="MVBO01000125">
    <property type="protein sequence ID" value="OZJ02793.1"/>
    <property type="molecule type" value="Genomic_DNA"/>
</dbReference>
<gene>
    <name evidence="8" type="ORF">BZG36_04428</name>
</gene>
<accession>A0A261XWQ8</accession>
<dbReference type="GO" id="GO:0034477">
    <property type="term" value="P:U6 snRNA 3'-end processing"/>
    <property type="evidence" value="ECO:0007669"/>
    <property type="project" value="InterPro"/>
</dbReference>
<evidence type="ECO:0000313" key="9">
    <source>
        <dbReference type="Proteomes" id="UP000242875"/>
    </source>
</evidence>
<dbReference type="Gene3D" id="3.90.1140.10">
    <property type="entry name" value="Cyclic phosphodiesterase"/>
    <property type="match status" value="1"/>
</dbReference>
<dbReference type="PANTHER" id="PTHR13522">
    <property type="entry name" value="U6 SNRNA PHOSPHODIESTERASE 1"/>
    <property type="match status" value="1"/>
</dbReference>
<name>A0A261XWQ8_9FUNG</name>